<keyword evidence="4 5" id="KW-0472">Membrane</keyword>
<dbReference type="STRING" id="655015.B1812_10230"/>
<dbReference type="AlphaFoldDB" id="A0A1W6MUW1"/>
<dbReference type="KEGG" id="mbry:B1812_10230"/>
<dbReference type="Proteomes" id="UP000193978">
    <property type="component" value="Chromosome"/>
</dbReference>
<feature type="transmembrane region" description="Helical" evidence="5">
    <location>
        <begin position="163"/>
        <end position="187"/>
    </location>
</feature>
<keyword evidence="3 5" id="KW-1133">Transmembrane helix</keyword>
<proteinExistence type="predicted"/>
<feature type="transmembrane region" description="Helical" evidence="5">
    <location>
        <begin position="109"/>
        <end position="128"/>
    </location>
</feature>
<keyword evidence="8" id="KW-1185">Reference proteome</keyword>
<dbReference type="OrthoDB" id="7423401at2"/>
<dbReference type="RefSeq" id="WP_085771490.1">
    <property type="nucleotide sequence ID" value="NZ_AP027149.1"/>
</dbReference>
<evidence type="ECO:0000256" key="5">
    <source>
        <dbReference type="SAM" id="Phobius"/>
    </source>
</evidence>
<feature type="domain" description="Yip1" evidence="6">
    <location>
        <begin position="8"/>
        <end position="175"/>
    </location>
</feature>
<dbReference type="InterPro" id="IPR006977">
    <property type="entry name" value="Yip1_dom"/>
</dbReference>
<evidence type="ECO:0000313" key="8">
    <source>
        <dbReference type="Proteomes" id="UP000193978"/>
    </source>
</evidence>
<evidence type="ECO:0000256" key="1">
    <source>
        <dbReference type="ARBA" id="ARBA00004141"/>
    </source>
</evidence>
<feature type="transmembrane region" description="Helical" evidence="5">
    <location>
        <begin position="76"/>
        <end position="97"/>
    </location>
</feature>
<dbReference type="EMBL" id="CP019948">
    <property type="protein sequence ID" value="ARN81390.1"/>
    <property type="molecule type" value="Genomic_DNA"/>
</dbReference>
<evidence type="ECO:0000256" key="3">
    <source>
        <dbReference type="ARBA" id="ARBA00022989"/>
    </source>
</evidence>
<reference evidence="7 8" key="1">
    <citation type="submission" date="2017-02" db="EMBL/GenBank/DDBJ databases">
        <authorList>
            <person name="Peterson S.W."/>
        </authorList>
    </citation>
    <scope>NUCLEOTIDE SEQUENCE [LARGE SCALE GENOMIC DNA]</scope>
    <source>
        <strain evidence="7 8">S285</strain>
    </source>
</reference>
<organism evidence="7 8">
    <name type="scientific">Methylocystis bryophila</name>
    <dbReference type="NCBI Taxonomy" id="655015"/>
    <lineage>
        <taxon>Bacteria</taxon>
        <taxon>Pseudomonadati</taxon>
        <taxon>Pseudomonadota</taxon>
        <taxon>Alphaproteobacteria</taxon>
        <taxon>Hyphomicrobiales</taxon>
        <taxon>Methylocystaceae</taxon>
        <taxon>Methylocystis</taxon>
    </lineage>
</organism>
<evidence type="ECO:0000259" key="6">
    <source>
        <dbReference type="Pfam" id="PF04893"/>
    </source>
</evidence>
<keyword evidence="2 5" id="KW-0812">Transmembrane</keyword>
<name>A0A1W6MUW1_9HYPH</name>
<gene>
    <name evidence="7" type="ORF">B1812_10230</name>
</gene>
<comment type="subcellular location">
    <subcellularLocation>
        <location evidence="1">Membrane</location>
        <topology evidence="1">Multi-pass membrane protein</topology>
    </subcellularLocation>
</comment>
<feature type="transmembrane region" description="Helical" evidence="5">
    <location>
        <begin position="35"/>
        <end position="56"/>
    </location>
</feature>
<protein>
    <submittedName>
        <fullName evidence="7">YIP1 family protein</fullName>
    </submittedName>
</protein>
<accession>A0A1W6MUW1</accession>
<evidence type="ECO:0000256" key="4">
    <source>
        <dbReference type="ARBA" id="ARBA00023136"/>
    </source>
</evidence>
<sequence length="194" mass="21442">MGMLERIKGLLIDPEGEWALIEAQRPSVLDIYRSYVLPLALIPPFASFLGGYFFGFGRPTLEVAHLTFWGGLLRAGLQYALSLPLLFLIAFLLSSLAPHFDGKSDDRRAMALTAFSYTPVWLASLFGLVPGLRWLDILGLYGIYVFYHGVTRMLRCPKDNVDVLTLVALAAAIAAATLHGWLVHLLAPWRAVAL</sequence>
<dbReference type="Pfam" id="PF04893">
    <property type="entry name" value="Yip1"/>
    <property type="match status" value="1"/>
</dbReference>
<evidence type="ECO:0000313" key="7">
    <source>
        <dbReference type="EMBL" id="ARN81390.1"/>
    </source>
</evidence>
<evidence type="ECO:0000256" key="2">
    <source>
        <dbReference type="ARBA" id="ARBA00022692"/>
    </source>
</evidence>
<dbReference type="GO" id="GO:0016020">
    <property type="term" value="C:membrane"/>
    <property type="evidence" value="ECO:0007669"/>
    <property type="project" value="UniProtKB-SubCell"/>
</dbReference>
<feature type="transmembrane region" description="Helical" evidence="5">
    <location>
        <begin position="134"/>
        <end position="151"/>
    </location>
</feature>